<dbReference type="Pfam" id="PF00395">
    <property type="entry name" value="SLH"/>
    <property type="match status" value="1"/>
</dbReference>
<sequence length="144" mass="16610">MKKRCGTKDVRKDHWARGNITWAFRTGLIQGYPDGRFQLLVLLKEADFTVIAAKYLGLKPGATYGHRTQQYYDFFKPYNLPLKGYTNDTAKNGTVTRGQLAQVIAARKEPFTDQKQQLDLCIRTTFRLERLVLKRLKTITSLSH</sequence>
<dbReference type="OrthoDB" id="188440at2"/>
<protein>
    <recommendedName>
        <fullName evidence="2">SLH domain-containing protein</fullName>
    </recommendedName>
</protein>
<dbReference type="PROSITE" id="PS51272">
    <property type="entry name" value="SLH"/>
    <property type="match status" value="1"/>
</dbReference>
<dbReference type="AlphaFoldDB" id="A0A177L1K3"/>
<evidence type="ECO:0000313" key="4">
    <source>
        <dbReference type="Proteomes" id="UP000077271"/>
    </source>
</evidence>
<gene>
    <name evidence="3" type="ORF">AWH48_16170</name>
</gene>
<evidence type="ECO:0000256" key="1">
    <source>
        <dbReference type="ARBA" id="ARBA00022729"/>
    </source>
</evidence>
<comment type="caution">
    <text evidence="3">The sequence shown here is derived from an EMBL/GenBank/DDBJ whole genome shotgun (WGS) entry which is preliminary data.</text>
</comment>
<evidence type="ECO:0000259" key="2">
    <source>
        <dbReference type="PROSITE" id="PS51272"/>
    </source>
</evidence>
<reference evidence="3 4" key="1">
    <citation type="submission" date="2016-01" db="EMBL/GenBank/DDBJ databases">
        <title>Investigation of taxonomic status of Bacillus aminovorans.</title>
        <authorList>
            <person name="Verma A."/>
            <person name="Pal Y."/>
            <person name="Krishnamurthi S."/>
        </authorList>
    </citation>
    <scope>NUCLEOTIDE SEQUENCE [LARGE SCALE GENOMIC DNA]</scope>
    <source>
        <strain evidence="3 4">DSM 4337</strain>
    </source>
</reference>
<dbReference type="EMBL" id="LQWZ01000004">
    <property type="protein sequence ID" value="OAH59274.1"/>
    <property type="molecule type" value="Genomic_DNA"/>
</dbReference>
<accession>A0A177L1K3</accession>
<organism evidence="3 4">
    <name type="scientific">Domibacillus aminovorans</name>
    <dbReference type="NCBI Taxonomy" id="29332"/>
    <lineage>
        <taxon>Bacteria</taxon>
        <taxon>Bacillati</taxon>
        <taxon>Bacillota</taxon>
        <taxon>Bacilli</taxon>
        <taxon>Bacillales</taxon>
        <taxon>Bacillaceae</taxon>
        <taxon>Domibacillus</taxon>
    </lineage>
</organism>
<dbReference type="Proteomes" id="UP000077271">
    <property type="component" value="Unassembled WGS sequence"/>
</dbReference>
<name>A0A177L1K3_9BACI</name>
<proteinExistence type="predicted"/>
<dbReference type="RefSeq" id="WP_018392522.1">
    <property type="nucleotide sequence ID" value="NZ_LQWZ01000004.1"/>
</dbReference>
<dbReference type="InterPro" id="IPR001119">
    <property type="entry name" value="SLH_dom"/>
</dbReference>
<feature type="domain" description="SLH" evidence="2">
    <location>
        <begin position="3"/>
        <end position="66"/>
    </location>
</feature>
<evidence type="ECO:0000313" key="3">
    <source>
        <dbReference type="EMBL" id="OAH59274.1"/>
    </source>
</evidence>
<keyword evidence="1" id="KW-0732">Signal</keyword>